<dbReference type="EMBL" id="MU001503">
    <property type="protein sequence ID" value="KAF2442976.1"/>
    <property type="molecule type" value="Genomic_DNA"/>
</dbReference>
<accession>A0A9P4PHG2</accession>
<protein>
    <submittedName>
        <fullName evidence="2">Uncharacterized protein</fullName>
    </submittedName>
</protein>
<reference evidence="2" key="1">
    <citation type="journal article" date="2020" name="Stud. Mycol.">
        <title>101 Dothideomycetes genomes: a test case for predicting lifestyles and emergence of pathogens.</title>
        <authorList>
            <person name="Haridas S."/>
            <person name="Albert R."/>
            <person name="Binder M."/>
            <person name="Bloem J."/>
            <person name="Labutti K."/>
            <person name="Salamov A."/>
            <person name="Andreopoulos B."/>
            <person name="Baker S."/>
            <person name="Barry K."/>
            <person name="Bills G."/>
            <person name="Bluhm B."/>
            <person name="Cannon C."/>
            <person name="Castanera R."/>
            <person name="Culley D."/>
            <person name="Daum C."/>
            <person name="Ezra D."/>
            <person name="Gonzalez J."/>
            <person name="Henrissat B."/>
            <person name="Kuo A."/>
            <person name="Liang C."/>
            <person name="Lipzen A."/>
            <person name="Lutzoni F."/>
            <person name="Magnuson J."/>
            <person name="Mondo S."/>
            <person name="Nolan M."/>
            <person name="Ohm R."/>
            <person name="Pangilinan J."/>
            <person name="Park H.-J."/>
            <person name="Ramirez L."/>
            <person name="Alfaro M."/>
            <person name="Sun H."/>
            <person name="Tritt A."/>
            <person name="Yoshinaga Y."/>
            <person name="Zwiers L.-H."/>
            <person name="Turgeon B."/>
            <person name="Goodwin S."/>
            <person name="Spatafora J."/>
            <person name="Crous P."/>
            <person name="Grigoriev I."/>
        </authorList>
    </citation>
    <scope>NUCLEOTIDE SEQUENCE</scope>
    <source>
        <strain evidence="2">CBS 690.94</strain>
    </source>
</reference>
<feature type="region of interest" description="Disordered" evidence="1">
    <location>
        <begin position="115"/>
        <end position="158"/>
    </location>
</feature>
<name>A0A9P4PHG2_9PLEO</name>
<feature type="compositionally biased region" description="Polar residues" evidence="1">
    <location>
        <begin position="206"/>
        <end position="227"/>
    </location>
</feature>
<dbReference type="Proteomes" id="UP000799764">
    <property type="component" value="Unassembled WGS sequence"/>
</dbReference>
<proteinExistence type="predicted"/>
<gene>
    <name evidence="2" type="ORF">P171DRAFT_474283</name>
</gene>
<organism evidence="2 3">
    <name type="scientific">Karstenula rhodostoma CBS 690.94</name>
    <dbReference type="NCBI Taxonomy" id="1392251"/>
    <lineage>
        <taxon>Eukaryota</taxon>
        <taxon>Fungi</taxon>
        <taxon>Dikarya</taxon>
        <taxon>Ascomycota</taxon>
        <taxon>Pezizomycotina</taxon>
        <taxon>Dothideomycetes</taxon>
        <taxon>Pleosporomycetidae</taxon>
        <taxon>Pleosporales</taxon>
        <taxon>Massarineae</taxon>
        <taxon>Didymosphaeriaceae</taxon>
        <taxon>Karstenula</taxon>
    </lineage>
</organism>
<sequence>MQMQCGGQAGGQAGRQMDEMLCTVLEPCHAGPMDGWIASLTTTDGRTDAPMDSKPRHGLTLHTPPKCGSIVASLGYRRKRTPCETQHGWREDGVRLPTATGVFFTHPCSDITLPSRYGQASSTARRLNRTPNRNRRPAVQAPYERSPTTPPRTSNRIGQRLPVRVTLCGSSEIEKLWVCVDDRPGCGLDDTTTDGWTAVSPFGQDSPASITTRAGSQKNQPMPLSVL</sequence>
<evidence type="ECO:0000256" key="1">
    <source>
        <dbReference type="SAM" id="MobiDB-lite"/>
    </source>
</evidence>
<feature type="region of interest" description="Disordered" evidence="1">
    <location>
        <begin position="197"/>
        <end position="227"/>
    </location>
</feature>
<evidence type="ECO:0000313" key="2">
    <source>
        <dbReference type="EMBL" id="KAF2442976.1"/>
    </source>
</evidence>
<dbReference type="AlphaFoldDB" id="A0A9P4PHG2"/>
<feature type="compositionally biased region" description="Basic residues" evidence="1">
    <location>
        <begin position="126"/>
        <end position="136"/>
    </location>
</feature>
<comment type="caution">
    <text evidence="2">The sequence shown here is derived from an EMBL/GenBank/DDBJ whole genome shotgun (WGS) entry which is preliminary data.</text>
</comment>
<keyword evidence="3" id="KW-1185">Reference proteome</keyword>
<evidence type="ECO:0000313" key="3">
    <source>
        <dbReference type="Proteomes" id="UP000799764"/>
    </source>
</evidence>